<dbReference type="Proteomes" id="UP000278288">
    <property type="component" value="Chromosome"/>
</dbReference>
<keyword evidence="1" id="KW-0472">Membrane</keyword>
<dbReference type="Pfam" id="PF14897">
    <property type="entry name" value="EpsG"/>
    <property type="match status" value="1"/>
</dbReference>
<dbReference type="AlphaFoldDB" id="A0AAD0YNY7"/>
<evidence type="ECO:0000313" key="2">
    <source>
        <dbReference type="EMBL" id="AZA90661.1"/>
    </source>
</evidence>
<gene>
    <name evidence="2" type="ORF">EG343_08495</name>
</gene>
<accession>A0AAD0YNY7</accession>
<name>A0AAD0YNY7_CHRNA</name>
<dbReference type="InterPro" id="IPR049458">
    <property type="entry name" value="EpsG-like"/>
</dbReference>
<protein>
    <submittedName>
        <fullName evidence="2">EpsG family protein</fullName>
    </submittedName>
</protein>
<feature type="transmembrane region" description="Helical" evidence="1">
    <location>
        <begin position="26"/>
        <end position="44"/>
    </location>
</feature>
<evidence type="ECO:0000313" key="3">
    <source>
        <dbReference type="Proteomes" id="UP000278288"/>
    </source>
</evidence>
<reference evidence="2 3" key="1">
    <citation type="submission" date="2018-11" db="EMBL/GenBank/DDBJ databases">
        <title>Proposal to divide the Flavobacteriaceae and reorganize its genera based on Amino Acid Identity values calculated from whole genome sequences.</title>
        <authorList>
            <person name="Nicholson A.C."/>
            <person name="Gulvik C.A."/>
            <person name="Whitney A.M."/>
            <person name="Humrighouse B.W."/>
            <person name="Bell M."/>
            <person name="Holmes B."/>
            <person name="Steigerwalt A.G."/>
            <person name="Villarma A."/>
            <person name="Sheth M."/>
            <person name="Batra D."/>
            <person name="Pryor J."/>
            <person name="Bernardet J.-F."/>
            <person name="Hugo C."/>
            <person name="Kampfer P."/>
            <person name="Newman J."/>
            <person name="McQuiston J.R."/>
        </authorList>
    </citation>
    <scope>NUCLEOTIDE SEQUENCE [LARGE SCALE GENOMIC DNA]</scope>
    <source>
        <strain evidence="2 3">G0041</strain>
    </source>
</reference>
<organism evidence="2 3">
    <name type="scientific">Chryseobacterium nakagawai</name>
    <dbReference type="NCBI Taxonomy" id="1241982"/>
    <lineage>
        <taxon>Bacteria</taxon>
        <taxon>Pseudomonadati</taxon>
        <taxon>Bacteroidota</taxon>
        <taxon>Flavobacteriia</taxon>
        <taxon>Flavobacteriales</taxon>
        <taxon>Weeksellaceae</taxon>
        <taxon>Chryseobacterium group</taxon>
        <taxon>Chryseobacterium</taxon>
    </lineage>
</organism>
<feature type="transmembrane region" description="Helical" evidence="1">
    <location>
        <begin position="275"/>
        <end position="295"/>
    </location>
</feature>
<sequence>MYLYIIFGLISLLSFSEMNFGKKFGKIAVIPIISVFYLLSFLRWERGTDWAAYKFIFENIASNEYLQMMYEFLFIKLNTLIYSTTGDYSVLLFFEASIIFSCFFYVIRKYSEAPVFSVLVWFSVSLASVFFVRQAIAVSICVLALHFIIQRKLYLFLLTVFIAMLFHKSALIFFPAYWIYNLNLSRKQIIIVLVGSFALTSVAGSLLTTIGSSGLGSLSERSNVYMEAGTDEAFGSGYSPMETMIRGVSYRLFLILIFIVFLFKNYENAQFRGIFNLYLMSVVLFILFVPISVALIRFSGYYEIFQIFLYPILILQTKNKIVKNLVLLLLIVYLAFKFYGVIFAYKDLYIPYKSIFNKELPVEVG</sequence>
<feature type="transmembrane region" description="Helical" evidence="1">
    <location>
        <begin position="325"/>
        <end position="345"/>
    </location>
</feature>
<feature type="transmembrane region" description="Helical" evidence="1">
    <location>
        <begin position="119"/>
        <end position="149"/>
    </location>
</feature>
<dbReference type="EMBL" id="CP033923">
    <property type="protein sequence ID" value="AZA90661.1"/>
    <property type="molecule type" value="Genomic_DNA"/>
</dbReference>
<feature type="transmembrane region" description="Helical" evidence="1">
    <location>
        <begin position="189"/>
        <end position="210"/>
    </location>
</feature>
<proteinExistence type="predicted"/>
<evidence type="ECO:0000256" key="1">
    <source>
        <dbReference type="SAM" id="Phobius"/>
    </source>
</evidence>
<keyword evidence="3" id="KW-1185">Reference proteome</keyword>
<dbReference type="RefSeq" id="WP_123857378.1">
    <property type="nucleotide sequence ID" value="NZ_CP033923.1"/>
</dbReference>
<feature type="transmembrane region" description="Helical" evidence="1">
    <location>
        <begin position="88"/>
        <end position="107"/>
    </location>
</feature>
<feature type="transmembrane region" description="Helical" evidence="1">
    <location>
        <begin position="155"/>
        <end position="177"/>
    </location>
</feature>
<dbReference type="KEGG" id="cnk:EG343_08495"/>
<keyword evidence="1" id="KW-0812">Transmembrane</keyword>
<keyword evidence="1" id="KW-1133">Transmembrane helix</keyword>
<feature type="transmembrane region" description="Helical" evidence="1">
    <location>
        <begin position="244"/>
        <end position="263"/>
    </location>
</feature>